<dbReference type="EMBL" id="CP023284">
    <property type="protein sequence ID" value="ATA57335.1"/>
    <property type="molecule type" value="Genomic_DNA"/>
</dbReference>
<gene>
    <name evidence="1" type="ORF">CKY39_32000</name>
</gene>
<dbReference type="KEGG" id="vbo:CKY39_32000"/>
<name>A0A286NS91_9BURK</name>
<dbReference type="Pfam" id="PF10932">
    <property type="entry name" value="DUF2783"/>
    <property type="match status" value="1"/>
</dbReference>
<evidence type="ECO:0000313" key="2">
    <source>
        <dbReference type="Proteomes" id="UP000217154"/>
    </source>
</evidence>
<accession>A0A286NS91</accession>
<sequence length="72" mass="7546">MITEPRIPDPDGFYAALLAAHEGRTEAQSADLNARLVLLLANQCADQAVLLACIRAAAEAGEDIPTTTTTPP</sequence>
<protein>
    <recommendedName>
        <fullName evidence="3">DUF2783 domain-containing protein</fullName>
    </recommendedName>
</protein>
<proteinExistence type="predicted"/>
<reference evidence="1 2" key="1">
    <citation type="submission" date="2017-09" db="EMBL/GenBank/DDBJ databases">
        <title>The diverse metabolic capabilities of V. boronicumulans make it an excellent choice for continued studies on novel biodegradation.</title>
        <authorList>
            <person name="Sun S."/>
        </authorList>
    </citation>
    <scope>NUCLEOTIDE SEQUENCE [LARGE SCALE GENOMIC DNA]</scope>
    <source>
        <strain evidence="1 2">J1</strain>
    </source>
</reference>
<evidence type="ECO:0000313" key="1">
    <source>
        <dbReference type="EMBL" id="ATA57335.1"/>
    </source>
</evidence>
<organism evidence="1 2">
    <name type="scientific">Variovorax boronicumulans</name>
    <dbReference type="NCBI Taxonomy" id="436515"/>
    <lineage>
        <taxon>Bacteria</taxon>
        <taxon>Pseudomonadati</taxon>
        <taxon>Pseudomonadota</taxon>
        <taxon>Betaproteobacteria</taxon>
        <taxon>Burkholderiales</taxon>
        <taxon>Comamonadaceae</taxon>
        <taxon>Variovorax</taxon>
    </lineage>
</organism>
<dbReference type="InterPro" id="IPR021233">
    <property type="entry name" value="DUF2783"/>
</dbReference>
<dbReference type="Proteomes" id="UP000217154">
    <property type="component" value="Chromosome"/>
</dbReference>
<dbReference type="RefSeq" id="WP_095747256.1">
    <property type="nucleotide sequence ID" value="NZ_CP023284.1"/>
</dbReference>
<evidence type="ECO:0008006" key="3">
    <source>
        <dbReference type="Google" id="ProtNLM"/>
    </source>
</evidence>
<dbReference type="AlphaFoldDB" id="A0A286NS91"/>